<accession>A0ABN9ITF3</accession>
<evidence type="ECO:0000313" key="1">
    <source>
        <dbReference type="EMBL" id="CAJ0791601.1"/>
    </source>
</evidence>
<dbReference type="EMBL" id="CATZBU010000004">
    <property type="protein sequence ID" value="CAJ0791601.1"/>
    <property type="molecule type" value="Genomic_DNA"/>
</dbReference>
<organism evidence="1 2">
    <name type="scientific">Ralstonia psammae</name>
    <dbReference type="NCBI Taxonomy" id="3058598"/>
    <lineage>
        <taxon>Bacteria</taxon>
        <taxon>Pseudomonadati</taxon>
        <taxon>Pseudomonadota</taxon>
        <taxon>Betaproteobacteria</taxon>
        <taxon>Burkholderiales</taxon>
        <taxon>Burkholderiaceae</taxon>
        <taxon>Ralstonia</taxon>
    </lineage>
</organism>
<name>A0ABN9ITF3_9RALS</name>
<proteinExistence type="predicted"/>
<sequence length="39" mass="4435">MSRRLYLNPKYPSTNKTITTAPTSQMMLFMMRSLNAAPA</sequence>
<gene>
    <name evidence="1" type="ORF">LMG19083_02173</name>
</gene>
<protein>
    <submittedName>
        <fullName evidence="1">Uncharacterized protein</fullName>
    </submittedName>
</protein>
<keyword evidence="2" id="KW-1185">Reference proteome</keyword>
<reference evidence="1 2" key="1">
    <citation type="submission" date="2023-07" db="EMBL/GenBank/DDBJ databases">
        <authorList>
            <person name="Peeters C."/>
        </authorList>
    </citation>
    <scope>NUCLEOTIDE SEQUENCE [LARGE SCALE GENOMIC DNA]</scope>
    <source>
        <strain evidence="1 2">LMG 19083</strain>
    </source>
</reference>
<evidence type="ECO:0000313" key="2">
    <source>
        <dbReference type="Proteomes" id="UP001189813"/>
    </source>
</evidence>
<comment type="caution">
    <text evidence="1">The sequence shown here is derived from an EMBL/GenBank/DDBJ whole genome shotgun (WGS) entry which is preliminary data.</text>
</comment>
<dbReference type="Proteomes" id="UP001189813">
    <property type="component" value="Unassembled WGS sequence"/>
</dbReference>